<sequence>MSEVLHSAPEQLPFIGRRHQINNVVEAFTSTILTYMRQGDEVVHPLTKLALICGGPLVGKTRFAAEAAQELRKFVDVKLNVHSVELQGLSDPRQVEMKMASALLPWQQRDDGMMRGIGDVLGDLEEWHLFVLDGAECFGGNDLQSGFMELCQEVIGGSSRVLIMITSQWKFNFIRIMNQVLLIHLNPLSPDESKELLFSIATGLEESSNKEHIDEIIKLCGGIPFALELVGADMRDERHRPADIINDLRNKDRRKRATRSQATPGDGDEDGSGEVDDDNGDDRSRGDDYLSNGVKQTLEHLMESSVNGLSRPLRKRLTQLNFIGASFTADAAACITNTNPTCCAKRDLLIPLHTRSLIAMDTLTKRFNILSFLRLYIEERYSLFLTPAETALVRVRYCGFYARLLHRAADLLEQDNACKSLPIFTAELQNMQKLLQEAIHCFEDNYDLFVEVAYQARQLILLFIPTEDAISFYQACLEAAERRKDKQRQARILISLGRLVRYVNGDMKYAEESYRQALDLLAPDGDSLDHAAILSVLGFHYFDSARPKLSIGYQEETLEMLERLERNLREDSASDCKEDSGKDVLSPRMQLWRLKEQTLVEMACVHARLDGNCKEGIACHQESIKIQKRLWKDHLNIGRNYYCMALVYQNMGCKEQALRCVFQALDIIERLCTQPSGTLLVCYNIVAIVYGCNDDLEEAMRFVNKGHKVQEQLKTKNILEFCLHFIEAKIVARSGDLARARQMFKEGFGLAMPILGEHLNTARALQSEGWVALRLGDCDDALDTLQRCLEMRQRALKNMKWNVEIAETFETMGDTCSAKGQLQRALDYYEQCYHALSDPIRCYTKMRSPAAKKVGELKDLISKKMGIVSTDPAGWSSDESELMRTTVIYDYNYWPMI</sequence>
<dbReference type="PANTHER" id="PTHR47691">
    <property type="entry name" value="REGULATOR-RELATED"/>
    <property type="match status" value="1"/>
</dbReference>
<dbReference type="PANTHER" id="PTHR47691:SF3">
    <property type="entry name" value="HTH-TYPE TRANSCRIPTIONAL REGULATOR RV0890C-RELATED"/>
    <property type="match status" value="1"/>
</dbReference>
<dbReference type="GeneID" id="100889376"/>
<name>A0A7M7N326_STRPU</name>
<evidence type="ECO:0000313" key="3">
    <source>
        <dbReference type="Proteomes" id="UP000007110"/>
    </source>
</evidence>
<dbReference type="Gene3D" id="1.10.8.430">
    <property type="entry name" value="Helical domain of apoptotic protease-activating factors"/>
    <property type="match status" value="1"/>
</dbReference>
<dbReference type="SMART" id="SM00028">
    <property type="entry name" value="TPR"/>
    <property type="match status" value="5"/>
</dbReference>
<dbReference type="InterPro" id="IPR019734">
    <property type="entry name" value="TPR_rpt"/>
</dbReference>
<organism evidence="2 3">
    <name type="scientific">Strongylocentrotus purpuratus</name>
    <name type="common">Purple sea urchin</name>
    <dbReference type="NCBI Taxonomy" id="7668"/>
    <lineage>
        <taxon>Eukaryota</taxon>
        <taxon>Metazoa</taxon>
        <taxon>Echinodermata</taxon>
        <taxon>Eleutherozoa</taxon>
        <taxon>Echinozoa</taxon>
        <taxon>Echinoidea</taxon>
        <taxon>Euechinoidea</taxon>
        <taxon>Echinacea</taxon>
        <taxon>Camarodonta</taxon>
        <taxon>Echinidea</taxon>
        <taxon>Strongylocentrotidae</taxon>
        <taxon>Strongylocentrotus</taxon>
    </lineage>
</organism>
<dbReference type="Pfam" id="PF13424">
    <property type="entry name" value="TPR_12"/>
    <property type="match status" value="1"/>
</dbReference>
<dbReference type="KEGG" id="spu:100889376"/>
<proteinExistence type="predicted"/>
<keyword evidence="3" id="KW-1185">Reference proteome</keyword>
<dbReference type="OrthoDB" id="10038663at2759"/>
<reference evidence="3" key="1">
    <citation type="submission" date="2015-02" db="EMBL/GenBank/DDBJ databases">
        <title>Genome sequencing for Strongylocentrotus purpuratus.</title>
        <authorList>
            <person name="Murali S."/>
            <person name="Liu Y."/>
            <person name="Vee V."/>
            <person name="English A."/>
            <person name="Wang M."/>
            <person name="Skinner E."/>
            <person name="Han Y."/>
            <person name="Muzny D.M."/>
            <person name="Worley K.C."/>
            <person name="Gibbs R.A."/>
        </authorList>
    </citation>
    <scope>NUCLEOTIDE SEQUENCE</scope>
</reference>
<dbReference type="SUPFAM" id="SSF48452">
    <property type="entry name" value="TPR-like"/>
    <property type="match status" value="2"/>
</dbReference>
<evidence type="ECO:0000256" key="1">
    <source>
        <dbReference type="SAM" id="MobiDB-lite"/>
    </source>
</evidence>
<dbReference type="InterPro" id="IPR011990">
    <property type="entry name" value="TPR-like_helical_dom_sf"/>
</dbReference>
<dbReference type="InterPro" id="IPR042197">
    <property type="entry name" value="Apaf_helical"/>
</dbReference>
<feature type="region of interest" description="Disordered" evidence="1">
    <location>
        <begin position="241"/>
        <end position="289"/>
    </location>
</feature>
<dbReference type="Proteomes" id="UP000007110">
    <property type="component" value="Unassembled WGS sequence"/>
</dbReference>
<dbReference type="SUPFAM" id="SSF52540">
    <property type="entry name" value="P-loop containing nucleoside triphosphate hydrolases"/>
    <property type="match status" value="1"/>
</dbReference>
<dbReference type="OMA" id="HQQCHDI"/>
<accession>A0A7M7N326</accession>
<protein>
    <submittedName>
        <fullName evidence="2">Uncharacterized protein</fullName>
    </submittedName>
</protein>
<feature type="compositionally biased region" description="Basic and acidic residues" evidence="1">
    <location>
        <begin position="241"/>
        <end position="250"/>
    </location>
</feature>
<dbReference type="RefSeq" id="XP_030830381.1">
    <property type="nucleotide sequence ID" value="XM_030974521.1"/>
</dbReference>
<dbReference type="AlphaFoldDB" id="A0A7M7N326"/>
<dbReference type="EnsemblMetazoa" id="XM_030974521">
    <property type="protein sequence ID" value="XP_030830381"/>
    <property type="gene ID" value="LOC100889376"/>
</dbReference>
<dbReference type="Gene3D" id="1.25.40.10">
    <property type="entry name" value="Tetratricopeptide repeat domain"/>
    <property type="match status" value="3"/>
</dbReference>
<dbReference type="InParanoid" id="A0A7M7N326"/>
<reference evidence="2" key="2">
    <citation type="submission" date="2021-01" db="UniProtKB">
        <authorList>
            <consortium name="EnsemblMetazoa"/>
        </authorList>
    </citation>
    <scope>IDENTIFICATION</scope>
</reference>
<dbReference type="InterPro" id="IPR027417">
    <property type="entry name" value="P-loop_NTPase"/>
</dbReference>
<evidence type="ECO:0000313" key="2">
    <source>
        <dbReference type="EnsemblMetazoa" id="XP_030830381"/>
    </source>
</evidence>
<feature type="compositionally biased region" description="Acidic residues" evidence="1">
    <location>
        <begin position="266"/>
        <end position="280"/>
    </location>
</feature>